<protein>
    <submittedName>
        <fullName evidence="1">Uncharacterized protein</fullName>
    </submittedName>
</protein>
<proteinExistence type="predicted"/>
<sequence length="33" mass="3894">MSIAICQHNKCRNAKFVTFYDLCCILYTLVMSY</sequence>
<evidence type="ECO:0000313" key="1">
    <source>
        <dbReference type="EMBL" id="XCO00149.1"/>
    </source>
</evidence>
<accession>A0AAU8MJD9</accession>
<reference evidence="1" key="1">
    <citation type="submission" date="2024-06" db="EMBL/GenBank/DDBJ databases">
        <title>Intestivirid acquisition increases across infancy in a wild primate population.</title>
        <authorList>
            <person name="Schneider-Creas I.A."/>
            <person name="Moya I.L."/>
            <person name="Chiou K.L."/>
            <person name="Baniel A."/>
            <person name="Azanaw Haile A."/>
            <person name="Kebede F."/>
            <person name="Abebe B."/>
            <person name="Snyder-Mackler N."/>
            <person name="Varsani A."/>
        </authorList>
    </citation>
    <scope>NUCLEOTIDE SEQUENCE</scope>
    <source>
        <strain evidence="1">Int_RNL_2018_1252_VOL</strain>
    </source>
</reference>
<organism evidence="1">
    <name type="scientific">Geladintestivirus 5</name>
    <dbReference type="NCBI Taxonomy" id="3233137"/>
    <lineage>
        <taxon>Viruses</taxon>
        <taxon>Duplodnaviria</taxon>
        <taxon>Heunggongvirae</taxon>
        <taxon>Uroviricota</taxon>
        <taxon>Caudoviricetes</taxon>
        <taxon>Crassvirales</taxon>
    </lineage>
</organism>
<dbReference type="EMBL" id="PP965495">
    <property type="protein sequence ID" value="XCO00149.1"/>
    <property type="molecule type" value="Genomic_DNA"/>
</dbReference>
<name>A0AAU8MJD9_9CAUD</name>